<reference evidence="1 2" key="1">
    <citation type="submission" date="2017-02" db="EMBL/GenBank/DDBJ databases">
        <title>Whole genome shotgun sequence of Pantoea agglomerans strain AS1 isolated from a cycad, Zamia floridana in Central Florida, USA.</title>
        <authorList>
            <person name="Lata P."/>
            <person name="Govindarajan S."/>
            <person name="Qi F."/>
            <person name="Li J.-L."/>
            <person name="Maurya S.K."/>
            <person name="Sahoo M.K."/>
        </authorList>
    </citation>
    <scope>NUCLEOTIDE SEQUENCE [LARGE SCALE GENOMIC DNA]</scope>
    <source>
        <strain evidence="1 2">AS1</strain>
    </source>
</reference>
<protein>
    <submittedName>
        <fullName evidence="1">Uncharacterized protein</fullName>
    </submittedName>
</protein>
<dbReference type="AlphaFoldDB" id="A0A1V9DNX5"/>
<evidence type="ECO:0000313" key="1">
    <source>
        <dbReference type="EMBL" id="OQP35547.1"/>
    </source>
</evidence>
<proteinExistence type="predicted"/>
<name>A0A1V9DNX5_9GAMM</name>
<sequence length="63" mass="7155">MQLKTSCFALLFSIALANGANCFLYVIKACFFAGFFTSFSLHLTRDMKFHQNALAQRSTRLLK</sequence>
<keyword evidence="2" id="KW-1185">Reference proteome</keyword>
<organism evidence="1 2">
    <name type="scientific">Pantoea latae</name>
    <dbReference type="NCBI Taxonomy" id="1964541"/>
    <lineage>
        <taxon>Bacteria</taxon>
        <taxon>Pseudomonadati</taxon>
        <taxon>Pseudomonadota</taxon>
        <taxon>Gammaproteobacteria</taxon>
        <taxon>Enterobacterales</taxon>
        <taxon>Erwiniaceae</taxon>
        <taxon>Pantoea</taxon>
    </lineage>
</organism>
<dbReference type="Proteomes" id="UP000192769">
    <property type="component" value="Unassembled WGS sequence"/>
</dbReference>
<evidence type="ECO:0000313" key="2">
    <source>
        <dbReference type="Proteomes" id="UP000192769"/>
    </source>
</evidence>
<gene>
    <name evidence="1" type="ORF">B2J69_03335</name>
</gene>
<accession>A0A1V9DNX5</accession>
<comment type="caution">
    <text evidence="1">The sequence shown here is derived from an EMBL/GenBank/DDBJ whole genome shotgun (WGS) entry which is preliminary data.</text>
</comment>
<dbReference type="EMBL" id="MWUE01000005">
    <property type="protein sequence ID" value="OQP35547.1"/>
    <property type="molecule type" value="Genomic_DNA"/>
</dbReference>